<dbReference type="RefSeq" id="WP_185674564.1">
    <property type="nucleotide sequence ID" value="NZ_JACHVB010000014.1"/>
</dbReference>
<evidence type="ECO:0000256" key="1">
    <source>
        <dbReference type="ARBA" id="ARBA00001947"/>
    </source>
</evidence>
<feature type="chain" id="PRO_5032710706" evidence="2">
    <location>
        <begin position="25"/>
        <end position="481"/>
    </location>
</feature>
<proteinExistence type="predicted"/>
<dbReference type="SMART" id="SM00228">
    <property type="entry name" value="PDZ"/>
    <property type="match status" value="2"/>
</dbReference>
<dbReference type="PROSITE" id="PS50106">
    <property type="entry name" value="PDZ"/>
    <property type="match status" value="1"/>
</dbReference>
<organism evidence="4 5">
    <name type="scientific">Ruficoccus amylovorans</name>
    <dbReference type="NCBI Taxonomy" id="1804625"/>
    <lineage>
        <taxon>Bacteria</taxon>
        <taxon>Pseudomonadati</taxon>
        <taxon>Verrucomicrobiota</taxon>
        <taxon>Opitutia</taxon>
        <taxon>Puniceicoccales</taxon>
        <taxon>Cerasicoccaceae</taxon>
        <taxon>Ruficoccus</taxon>
    </lineage>
</organism>
<dbReference type="InterPro" id="IPR001478">
    <property type="entry name" value="PDZ"/>
</dbReference>
<dbReference type="Gene3D" id="2.30.42.10">
    <property type="match status" value="2"/>
</dbReference>
<dbReference type="SUPFAM" id="SSF50156">
    <property type="entry name" value="PDZ domain-like"/>
    <property type="match status" value="2"/>
</dbReference>
<feature type="signal peptide" evidence="2">
    <location>
        <begin position="1"/>
        <end position="24"/>
    </location>
</feature>
<reference evidence="4 5" key="1">
    <citation type="submission" date="2020-07" db="EMBL/GenBank/DDBJ databases">
        <authorList>
            <person name="Feng X."/>
        </authorList>
    </citation>
    <scope>NUCLEOTIDE SEQUENCE [LARGE SCALE GENOMIC DNA]</scope>
    <source>
        <strain evidence="4 5">JCM31066</strain>
    </source>
</reference>
<evidence type="ECO:0000313" key="4">
    <source>
        <dbReference type="EMBL" id="MBC2593558.1"/>
    </source>
</evidence>
<keyword evidence="2" id="KW-0732">Signal</keyword>
<dbReference type="Proteomes" id="UP000546464">
    <property type="component" value="Unassembled WGS sequence"/>
</dbReference>
<dbReference type="InterPro" id="IPR036034">
    <property type="entry name" value="PDZ_sf"/>
</dbReference>
<feature type="domain" description="PDZ" evidence="3">
    <location>
        <begin position="276"/>
        <end position="359"/>
    </location>
</feature>
<dbReference type="AlphaFoldDB" id="A0A842HBW0"/>
<dbReference type="PANTHER" id="PTHR42837">
    <property type="entry name" value="REGULATOR OF SIGMA-E PROTEASE RSEP"/>
    <property type="match status" value="1"/>
</dbReference>
<dbReference type="PANTHER" id="PTHR42837:SF2">
    <property type="entry name" value="MEMBRANE METALLOPROTEASE ARASP2, CHLOROPLASTIC-RELATED"/>
    <property type="match status" value="1"/>
</dbReference>
<evidence type="ECO:0000259" key="3">
    <source>
        <dbReference type="PROSITE" id="PS50106"/>
    </source>
</evidence>
<comment type="cofactor">
    <cofactor evidence="1">
        <name>Zn(2+)</name>
        <dbReference type="ChEBI" id="CHEBI:29105"/>
    </cofactor>
</comment>
<dbReference type="Pfam" id="PF13180">
    <property type="entry name" value="PDZ_2"/>
    <property type="match status" value="1"/>
</dbReference>
<evidence type="ECO:0000313" key="5">
    <source>
        <dbReference type="Proteomes" id="UP000546464"/>
    </source>
</evidence>
<protein>
    <submittedName>
        <fullName evidence="4">PDZ domain-containing protein</fullName>
    </submittedName>
</protein>
<name>A0A842HBW0_9BACT</name>
<dbReference type="GO" id="GO:0004222">
    <property type="term" value="F:metalloendopeptidase activity"/>
    <property type="evidence" value="ECO:0007669"/>
    <property type="project" value="InterPro"/>
</dbReference>
<evidence type="ECO:0000256" key="2">
    <source>
        <dbReference type="SAM" id="SignalP"/>
    </source>
</evidence>
<gene>
    <name evidence="4" type="ORF">H5P28_04715</name>
</gene>
<keyword evidence="5" id="KW-1185">Reference proteome</keyword>
<accession>A0A842HBW0</accession>
<sequence>MSLSQRFSIISVLSLLLLAAGLRAQEAAPAVAPASDGVSAAMPENFETLFNERTKSVVAVEMFVQNEIDREPLGAVGVVFDAEGRIILLDNAMPSWLPPERFKDIRVRPLGEDVEGYPARYLGQDFLTGHHFLQLTDGLGEFVPVTQWGKSDIKTGQFLWGIGVMNKPWHFLPYFLCSRLSAVEKLPWEIGFTVRASTSPGSVLFDAQGRFAGWGSRPSTEEKLLILDTGQQRPVGLQDLRETNAFLTVERFYDFIQRVPATPEGDARPWLGATGMQPLSREVAQFLGLEGQGAVVVSDIIEDSPAAKGDLSGKDIIIKIDGQPLPKLRPDVITPRYVETELMSRQIGDKVTLTVIRGDEEKDLEFELGQQPKVLKEAEREYYPGLGLGIREFLLMDGIARRQLRSDVGGVVADFIKPNSKVSSGGLQVGDWIKEIDGTEINTFAQAREILAAIESDTDKSEAVMLVERNNETKVLRIKLK</sequence>
<dbReference type="InterPro" id="IPR004387">
    <property type="entry name" value="Pept_M50_Zn"/>
</dbReference>
<comment type="caution">
    <text evidence="4">The sequence shown here is derived from an EMBL/GenBank/DDBJ whole genome shotgun (WGS) entry which is preliminary data.</text>
</comment>
<dbReference type="GO" id="GO:0016020">
    <property type="term" value="C:membrane"/>
    <property type="evidence" value="ECO:0007669"/>
    <property type="project" value="InterPro"/>
</dbReference>
<dbReference type="EMBL" id="JACHVB010000014">
    <property type="protein sequence ID" value="MBC2593558.1"/>
    <property type="molecule type" value="Genomic_DNA"/>
</dbReference>
<dbReference type="GO" id="GO:0006508">
    <property type="term" value="P:proteolysis"/>
    <property type="evidence" value="ECO:0007669"/>
    <property type="project" value="InterPro"/>
</dbReference>